<dbReference type="KEGG" id="asq:AVL57_15790"/>
<protein>
    <submittedName>
        <fullName evidence="2">Uncharacterized protein</fullName>
    </submittedName>
</protein>
<dbReference type="EMBL" id="CP013926">
    <property type="protein sequence ID" value="AMJ75298.1"/>
    <property type="molecule type" value="Genomic_DNA"/>
</dbReference>
<dbReference type="Proteomes" id="UP001170717">
    <property type="component" value="Unassembled WGS sequence"/>
</dbReference>
<name>A0AAW7Z6P6_9ALTE</name>
<dbReference type="EMBL" id="JAUOQI010000016">
    <property type="protein sequence ID" value="MDO6579198.1"/>
    <property type="molecule type" value="Genomic_DNA"/>
</dbReference>
<dbReference type="AlphaFoldDB" id="A0AAW7Z6P6"/>
<proteinExistence type="predicted"/>
<dbReference type="RefSeq" id="WP_057790155.1">
    <property type="nucleotide sequence ID" value="NZ_CAXIBE010000017.1"/>
</dbReference>
<reference evidence="2" key="2">
    <citation type="submission" date="2023-07" db="EMBL/GenBank/DDBJ databases">
        <title>Genome content predicts the carbon catabolic preferences of heterotrophic bacteria.</title>
        <authorList>
            <person name="Gralka M."/>
        </authorList>
    </citation>
    <scope>NUCLEOTIDE SEQUENCE</scope>
    <source>
        <strain evidence="2">F2M12</strain>
    </source>
</reference>
<keyword evidence="3" id="KW-1185">Reference proteome</keyword>
<reference evidence="1 3" key="1">
    <citation type="submission" date="2015-12" db="EMBL/GenBank/DDBJ databases">
        <title>Intraspecies pangenome expansion in the marine bacterium Alteromonas.</title>
        <authorList>
            <person name="Lopez-Perez M."/>
            <person name="Rodriguez-Valera F."/>
        </authorList>
    </citation>
    <scope>NUCLEOTIDE SEQUENCE [LARGE SCALE GENOMIC DNA]</scope>
    <source>
        <strain evidence="1 3">LMG 21861</strain>
    </source>
</reference>
<evidence type="ECO:0000313" key="2">
    <source>
        <dbReference type="EMBL" id="MDO6579198.1"/>
    </source>
</evidence>
<gene>
    <name evidence="1" type="ORF">AVL57_15790</name>
    <name evidence="2" type="ORF">Q4527_17475</name>
</gene>
<sequence>MNTKKSGAVSYLIAIKDKLAGSFDYAKKRDSLQGDNIANVESADSNGTDDTCENSASKGMLSNMGDKLCLSKWSAFK</sequence>
<dbReference type="Proteomes" id="UP000056750">
    <property type="component" value="Chromosome"/>
</dbReference>
<organism evidence="2 4">
    <name type="scientific">Alteromonas stellipolaris</name>
    <dbReference type="NCBI Taxonomy" id="233316"/>
    <lineage>
        <taxon>Bacteria</taxon>
        <taxon>Pseudomonadati</taxon>
        <taxon>Pseudomonadota</taxon>
        <taxon>Gammaproteobacteria</taxon>
        <taxon>Alteromonadales</taxon>
        <taxon>Alteromonadaceae</taxon>
        <taxon>Alteromonas/Salinimonas group</taxon>
        <taxon>Alteromonas</taxon>
    </lineage>
</organism>
<evidence type="ECO:0000313" key="4">
    <source>
        <dbReference type="Proteomes" id="UP001170717"/>
    </source>
</evidence>
<accession>A0AAW7Z6P6</accession>
<evidence type="ECO:0000313" key="1">
    <source>
        <dbReference type="EMBL" id="AMJ75298.1"/>
    </source>
</evidence>
<evidence type="ECO:0000313" key="3">
    <source>
        <dbReference type="Proteomes" id="UP000056750"/>
    </source>
</evidence>